<dbReference type="SUPFAM" id="SSF158710">
    <property type="entry name" value="PSPTO4464-like"/>
    <property type="match status" value="1"/>
</dbReference>
<gene>
    <name evidence="5" type="primary">darP</name>
    <name evidence="6" type="ORF">DKW60_12925</name>
</gene>
<dbReference type="GO" id="GO:0043022">
    <property type="term" value="F:ribosome binding"/>
    <property type="evidence" value="ECO:0007669"/>
    <property type="project" value="UniProtKB-UniRule"/>
</dbReference>
<name>A0A317CD41_9GAMM</name>
<protein>
    <recommendedName>
        <fullName evidence="5">Dual-action ribosomal maturation protein DarP</fullName>
    </recommendedName>
    <alternativeName>
        <fullName evidence="5">Large ribosomal subunit assembly factor DarP</fullName>
    </alternativeName>
</protein>
<comment type="similarity">
    <text evidence="5">Belongs to the DarP family.</text>
</comment>
<dbReference type="GO" id="GO:0005829">
    <property type="term" value="C:cytosol"/>
    <property type="evidence" value="ECO:0007669"/>
    <property type="project" value="TreeGrafter"/>
</dbReference>
<evidence type="ECO:0000256" key="5">
    <source>
        <dbReference type="HAMAP-Rule" id="MF_00765"/>
    </source>
</evidence>
<dbReference type="AlphaFoldDB" id="A0A317CD41"/>
<evidence type="ECO:0000256" key="1">
    <source>
        <dbReference type="ARBA" id="ARBA00022490"/>
    </source>
</evidence>
<comment type="function">
    <text evidence="5">Member of a network of 50S ribosomal subunit biogenesis factors which assembles along the 30S-50S interface, preventing incorrect 23S rRNA structures from forming. Promotes peptidyl transferase center (PTC) maturation.</text>
</comment>
<evidence type="ECO:0000256" key="3">
    <source>
        <dbReference type="ARBA" id="ARBA00022730"/>
    </source>
</evidence>
<keyword evidence="7" id="KW-1185">Reference proteome</keyword>
<organism evidence="6 7">
    <name type="scientific">Leucothrix pacifica</name>
    <dbReference type="NCBI Taxonomy" id="1247513"/>
    <lineage>
        <taxon>Bacteria</taxon>
        <taxon>Pseudomonadati</taxon>
        <taxon>Pseudomonadota</taxon>
        <taxon>Gammaproteobacteria</taxon>
        <taxon>Thiotrichales</taxon>
        <taxon>Thiotrichaceae</taxon>
        <taxon>Leucothrix</taxon>
    </lineage>
</organism>
<accession>A0A317CD41</accession>
<reference evidence="6 7" key="1">
    <citation type="submission" date="2018-05" db="EMBL/GenBank/DDBJ databases">
        <title>Leucothrix arctica sp. nov., isolated from Arctic seawater.</title>
        <authorList>
            <person name="Choi A."/>
            <person name="Baek K."/>
        </authorList>
    </citation>
    <scope>NUCLEOTIDE SEQUENCE [LARGE SCALE GENOMIC DNA]</scope>
    <source>
        <strain evidence="6 7">JCM 18388</strain>
    </source>
</reference>
<proteinExistence type="inferred from homology"/>
<dbReference type="CDD" id="cd16331">
    <property type="entry name" value="YjgA-like"/>
    <property type="match status" value="1"/>
</dbReference>
<evidence type="ECO:0000256" key="4">
    <source>
        <dbReference type="ARBA" id="ARBA00022884"/>
    </source>
</evidence>
<dbReference type="PANTHER" id="PTHR38101:SF1">
    <property type="entry name" value="UPF0307 PROTEIN YJGA"/>
    <property type="match status" value="1"/>
</dbReference>
<dbReference type="Pfam" id="PF04751">
    <property type="entry name" value="DarP"/>
    <property type="match status" value="1"/>
</dbReference>
<dbReference type="Gene3D" id="1.10.60.30">
    <property type="entry name" value="PSPTO4464-like domains"/>
    <property type="match status" value="2"/>
</dbReference>
<evidence type="ECO:0000313" key="7">
    <source>
        <dbReference type="Proteomes" id="UP000245539"/>
    </source>
</evidence>
<dbReference type="InterPro" id="IPR006839">
    <property type="entry name" value="DarP"/>
</dbReference>
<keyword evidence="4 5" id="KW-0694">RNA-binding</keyword>
<dbReference type="HAMAP" id="MF_00765">
    <property type="entry name" value="DarP"/>
    <property type="match status" value="1"/>
</dbReference>
<dbReference type="OrthoDB" id="5293604at2"/>
<dbReference type="PANTHER" id="PTHR38101">
    <property type="entry name" value="UPF0307 PROTEIN YJGA"/>
    <property type="match status" value="1"/>
</dbReference>
<dbReference type="Proteomes" id="UP000245539">
    <property type="component" value="Unassembled WGS sequence"/>
</dbReference>
<keyword evidence="3 5" id="KW-0699">rRNA-binding</keyword>
<sequence length="174" mass="20297">MPWDEETQEFIYAERPNKTLIKRELEGLQALIKRIIALPQVHFDEVPMSDDMREQFVLARRIERGALNRHIRYMSGRIHEEDMDAMVAVMDRQGLPQKAAVERLHRVEGWRDKLIAGDNALLTELVNTLPGCDVQYLRQMVRNANKEAKAKKSPKSARLLFKYLNELDEQQDKG</sequence>
<comment type="caution">
    <text evidence="6">The sequence shown here is derived from an EMBL/GenBank/DDBJ whole genome shotgun (WGS) entry which is preliminary data.</text>
</comment>
<dbReference type="NCBIfam" id="NF003593">
    <property type="entry name" value="PRK05255.1-1"/>
    <property type="match status" value="1"/>
</dbReference>
<dbReference type="GO" id="GO:1902626">
    <property type="term" value="P:assembly of large subunit precursor of preribosome"/>
    <property type="evidence" value="ECO:0007669"/>
    <property type="project" value="UniProtKB-UniRule"/>
</dbReference>
<dbReference type="EMBL" id="QGKM01000037">
    <property type="protein sequence ID" value="PWQ96456.1"/>
    <property type="molecule type" value="Genomic_DNA"/>
</dbReference>
<evidence type="ECO:0000256" key="2">
    <source>
        <dbReference type="ARBA" id="ARBA00022517"/>
    </source>
</evidence>
<dbReference type="PIRSF" id="PIRSF016183">
    <property type="entry name" value="UCP016183"/>
    <property type="match status" value="1"/>
</dbReference>
<keyword evidence="1 5" id="KW-0963">Cytoplasm</keyword>
<comment type="subcellular location">
    <subcellularLocation>
        <location evidence="5">Cytoplasm</location>
    </subcellularLocation>
    <text evidence="5">Associates with late stage pre-50S ribosomal subunits.</text>
</comment>
<dbReference type="InterPro" id="IPR023153">
    <property type="entry name" value="DarP_sf"/>
</dbReference>
<keyword evidence="2 5" id="KW-0690">Ribosome biogenesis</keyword>
<evidence type="ECO:0000313" key="6">
    <source>
        <dbReference type="EMBL" id="PWQ96456.1"/>
    </source>
</evidence>
<dbReference type="RefSeq" id="WP_109838072.1">
    <property type="nucleotide sequence ID" value="NZ_QGKM01000037.1"/>
</dbReference>
<dbReference type="GO" id="GO:0019843">
    <property type="term" value="F:rRNA binding"/>
    <property type="evidence" value="ECO:0007669"/>
    <property type="project" value="UniProtKB-UniRule"/>
</dbReference>